<accession>I0A0U5</accession>
<dbReference type="GeneID" id="12449691"/>
<dbReference type="AlphaFoldDB" id="I0A0U5"/>
<dbReference type="Pfam" id="PF13686">
    <property type="entry name" value="DrsE_2"/>
    <property type="match status" value="1"/>
</dbReference>
<organism evidence="1 2">
    <name type="scientific">Fervidicoccus fontis (strain DSM 19380 / JCM 18336 / VKM B-2539 / Kam940)</name>
    <dbReference type="NCBI Taxonomy" id="1163730"/>
    <lineage>
        <taxon>Archaea</taxon>
        <taxon>Thermoproteota</taxon>
        <taxon>Thermoprotei</taxon>
        <taxon>Fervidicoccales</taxon>
        <taxon>Fervidicoccaceae</taxon>
        <taxon>Fervidicoccus</taxon>
    </lineage>
</organism>
<dbReference type="HOGENOM" id="CLU_094970_2_0_2"/>
<sequence>MLKTSGLSIIIARGQAENFISLGVLTYTAANLGVPVKVFVTGLAVPYFTKNKPELRPSKEFEDYAKKMFEGMEKLKSPSWYDMLKEAKEVGEVKIYGCSMTAEALGVKREDWDPLVDEIVGATFFLTQTKGDTVIYI</sequence>
<dbReference type="PANTHER" id="PTHR34655">
    <property type="entry name" value="CONSERVED WITHIN P. AEROPHILUM"/>
    <property type="match status" value="1"/>
</dbReference>
<dbReference type="InParanoid" id="I0A0U5"/>
<dbReference type="PANTHER" id="PTHR34655:SF2">
    <property type="entry name" value="PEROXIREDOXIN FAMILY PROTEIN"/>
    <property type="match status" value="1"/>
</dbReference>
<gene>
    <name evidence="1" type="ordered locus">FFONT_0612</name>
</gene>
<dbReference type="Proteomes" id="UP000007391">
    <property type="component" value="Chromosome"/>
</dbReference>
<dbReference type="RefSeq" id="WP_014557751.1">
    <property type="nucleotide sequence ID" value="NC_017461.1"/>
</dbReference>
<proteinExistence type="predicted"/>
<evidence type="ECO:0008006" key="3">
    <source>
        <dbReference type="Google" id="ProtNLM"/>
    </source>
</evidence>
<reference evidence="2" key="1">
    <citation type="submission" date="2012-03" db="EMBL/GenBank/DDBJ databases">
        <title>Fervidicoccus fontis complete genome analysis confirms its distinct phylogenetic position and predicts its environmental function.</title>
        <authorList>
            <person name="Lebedinsky A.V."/>
            <person name="Mardanov A.V."/>
            <person name="Gumerov V.M."/>
            <person name="Beletsky A.V."/>
            <person name="Kublanov I.V."/>
            <person name="Perevalova A.A."/>
            <person name="Bonch-Osmolovskaya E.A."/>
            <person name="Ravin N.V."/>
            <person name="Skryabin K.G."/>
        </authorList>
    </citation>
    <scope>NUCLEOTIDE SEQUENCE [LARGE SCALE GENOMIC DNA]</scope>
    <source>
        <strain evidence="2">DSM 19380 / VKM B-2539 / Kam940</strain>
    </source>
</reference>
<dbReference type="EMBL" id="CP003423">
    <property type="protein sequence ID" value="AFH42602.1"/>
    <property type="molecule type" value="Genomic_DNA"/>
</dbReference>
<evidence type="ECO:0000313" key="2">
    <source>
        <dbReference type="Proteomes" id="UP000007391"/>
    </source>
</evidence>
<dbReference type="InterPro" id="IPR027396">
    <property type="entry name" value="DsrEFH-like"/>
</dbReference>
<keyword evidence="2" id="KW-1185">Reference proteome</keyword>
<dbReference type="SUPFAM" id="SSF75169">
    <property type="entry name" value="DsrEFH-like"/>
    <property type="match status" value="1"/>
</dbReference>
<reference evidence="1 2" key="2">
    <citation type="journal article" date="2014" name="Extremophiles">
        <title>Analysis of the complete genome of Fervidococcus fontis confirms the distinct phylogenetic position of the order Fervidicoccales and suggests its environmental function.</title>
        <authorList>
            <person name="Lebedinsky A.V."/>
            <person name="Mardanov A.V."/>
            <person name="Kublanov I.V."/>
            <person name="Gumerov V.M."/>
            <person name="Beletsky A.V."/>
            <person name="Perevalova A.A."/>
            <person name="Bidzhieva S.Kh."/>
            <person name="Bonch-Osmolovskaya E.A."/>
            <person name="Skryabin K.G."/>
            <person name="Ravin N.V."/>
        </authorList>
    </citation>
    <scope>NUCLEOTIDE SEQUENCE [LARGE SCALE GENOMIC DNA]</scope>
    <source>
        <strain evidence="2">DSM 19380 / VKM B-2539 / Kam940</strain>
    </source>
</reference>
<dbReference type="STRING" id="1163730.FFONT_0612"/>
<dbReference type="KEGG" id="ffo:FFONT_0612"/>
<dbReference type="eggNOG" id="arCOG02064">
    <property type="taxonomic scope" value="Archaea"/>
</dbReference>
<name>I0A0U5_FERFK</name>
<protein>
    <recommendedName>
        <fullName evidence="3">Peroxiredoxin</fullName>
    </recommendedName>
</protein>
<evidence type="ECO:0000313" key="1">
    <source>
        <dbReference type="EMBL" id="AFH42602.1"/>
    </source>
</evidence>
<dbReference type="InterPro" id="IPR032836">
    <property type="entry name" value="DsrE2-like"/>
</dbReference>
<dbReference type="Gene3D" id="3.40.1260.10">
    <property type="entry name" value="DsrEFH-like"/>
    <property type="match status" value="1"/>
</dbReference>